<feature type="compositionally biased region" description="Basic residues" evidence="1">
    <location>
        <begin position="70"/>
        <end position="88"/>
    </location>
</feature>
<evidence type="ECO:0000313" key="2">
    <source>
        <dbReference type="EMBL" id="KIX13527.1"/>
    </source>
</evidence>
<proteinExistence type="predicted"/>
<dbReference type="Proteomes" id="UP000032233">
    <property type="component" value="Unassembled WGS sequence"/>
</dbReference>
<reference evidence="2 3" key="1">
    <citation type="submission" date="2013-11" db="EMBL/GenBank/DDBJ databases">
        <title>Metagenomic analysis of a methanogenic consortium involved in long chain n-alkane degradation.</title>
        <authorList>
            <person name="Davidova I.A."/>
            <person name="Callaghan A.V."/>
            <person name="Wawrik B."/>
            <person name="Pruitt S."/>
            <person name="Marks C."/>
            <person name="Duncan K.E."/>
            <person name="Suflita J.M."/>
        </authorList>
    </citation>
    <scope>NUCLEOTIDE SEQUENCE [LARGE SCALE GENOMIC DNA]</scope>
    <source>
        <strain evidence="2 3">SPR</strain>
    </source>
</reference>
<evidence type="ECO:0000313" key="3">
    <source>
        <dbReference type="Proteomes" id="UP000032233"/>
    </source>
</evidence>
<dbReference type="InParanoid" id="A0A0D2GF58"/>
<evidence type="ECO:0000256" key="1">
    <source>
        <dbReference type="SAM" id="MobiDB-lite"/>
    </source>
</evidence>
<feature type="compositionally biased region" description="Gly residues" evidence="1">
    <location>
        <begin position="99"/>
        <end position="108"/>
    </location>
</feature>
<comment type="caution">
    <text evidence="2">The sequence shown here is derived from an EMBL/GenBank/DDBJ whole genome shotgun (WGS) entry which is preliminary data.</text>
</comment>
<feature type="compositionally biased region" description="Basic and acidic residues" evidence="1">
    <location>
        <begin position="40"/>
        <end position="49"/>
    </location>
</feature>
<organism evidence="2 3">
    <name type="scientific">Dethiosulfatarculus sandiegensis</name>
    <dbReference type="NCBI Taxonomy" id="1429043"/>
    <lineage>
        <taxon>Bacteria</taxon>
        <taxon>Pseudomonadati</taxon>
        <taxon>Thermodesulfobacteriota</taxon>
        <taxon>Desulfarculia</taxon>
        <taxon>Desulfarculales</taxon>
        <taxon>Desulfarculaceae</taxon>
        <taxon>Dethiosulfatarculus</taxon>
    </lineage>
</organism>
<name>A0A0D2GF58_9BACT</name>
<gene>
    <name evidence="2" type="ORF">X474_13660</name>
</gene>
<feature type="compositionally biased region" description="Polar residues" evidence="1">
    <location>
        <begin position="50"/>
        <end position="60"/>
    </location>
</feature>
<dbReference type="STRING" id="1429043.X474_13660"/>
<keyword evidence="3" id="KW-1185">Reference proteome</keyword>
<feature type="region of interest" description="Disordered" evidence="1">
    <location>
        <begin position="21"/>
        <end position="108"/>
    </location>
</feature>
<sequence length="108" mass="12017">MGGPGPNLPIVIQQAGDVSRVQESVQRQGEVHQAAAANESVREREKERTQVQQTGGSDAQNRIKADDRSQKRRRERYLALKKKRKKKEEKKADKPSRSSGGGVVDVII</sequence>
<dbReference type="RefSeq" id="WP_044349232.1">
    <property type="nucleotide sequence ID" value="NZ_AZAC01000015.1"/>
</dbReference>
<protein>
    <submittedName>
        <fullName evidence="2">Uncharacterized protein</fullName>
    </submittedName>
</protein>
<dbReference type="EMBL" id="AZAC01000015">
    <property type="protein sequence ID" value="KIX13527.1"/>
    <property type="molecule type" value="Genomic_DNA"/>
</dbReference>
<accession>A0A0D2GF58</accession>
<dbReference type="AlphaFoldDB" id="A0A0D2GF58"/>